<dbReference type="OrthoDB" id="5291101at2"/>
<protein>
    <submittedName>
        <fullName evidence="2">Glycosyl transferase</fullName>
    </submittedName>
</protein>
<dbReference type="STRING" id="879212.DespoDRAFT_03069"/>
<dbReference type="AlphaFoldDB" id="I5B5W4"/>
<reference evidence="2 3" key="1">
    <citation type="submission" date="2011-09" db="EMBL/GenBank/DDBJ databases">
        <authorList>
            <consortium name="US DOE Joint Genome Institute (JGI-PGF)"/>
            <person name="Lucas S."/>
            <person name="Han J."/>
            <person name="Lapidus A."/>
            <person name="Cheng J.-F."/>
            <person name="Goodwin L."/>
            <person name="Pitluck S."/>
            <person name="Peters L."/>
            <person name="Land M.L."/>
            <person name="Hauser L."/>
            <person name="Orellana R."/>
            <person name="Lovley D."/>
            <person name="Woyke T.J."/>
        </authorList>
    </citation>
    <scope>NUCLEOTIDE SEQUENCE [LARGE SCALE GENOMIC DNA]</scope>
    <source>
        <strain evidence="2 3">2ac9</strain>
    </source>
</reference>
<keyword evidence="3" id="KW-1185">Reference proteome</keyword>
<dbReference type="Proteomes" id="UP000005778">
    <property type="component" value="Chromosome"/>
</dbReference>
<evidence type="ECO:0000313" key="3">
    <source>
        <dbReference type="Proteomes" id="UP000005778"/>
    </source>
</evidence>
<name>I5B5W4_9BACT</name>
<dbReference type="InterPro" id="IPR029044">
    <property type="entry name" value="Nucleotide-diphossugar_trans"/>
</dbReference>
<gene>
    <name evidence="2" type="ORF">DespoDRAFT_03069</name>
</gene>
<dbReference type="eggNOG" id="COG1215">
    <property type="taxonomic scope" value="Bacteria"/>
</dbReference>
<dbReference type="SUPFAM" id="SSF53448">
    <property type="entry name" value="Nucleotide-diphospho-sugar transferases"/>
    <property type="match status" value="1"/>
</dbReference>
<dbReference type="HOGENOM" id="CLU_025996_21_0_7"/>
<evidence type="ECO:0000259" key="1">
    <source>
        <dbReference type="Pfam" id="PF00535"/>
    </source>
</evidence>
<reference evidence="2 3" key="2">
    <citation type="submission" date="2012-02" db="EMBL/GenBank/DDBJ databases">
        <title>Improved High-Quality Draft sequence of Desulfobacter postgatei 2ac9.</title>
        <authorList>
            <consortium name="US DOE Joint Genome Institute"/>
            <person name="Lucas S."/>
            <person name="Han J."/>
            <person name="Lapidus A."/>
            <person name="Cheng J.-F."/>
            <person name="Goodwin L."/>
            <person name="Pitluck S."/>
            <person name="Peters L."/>
            <person name="Ovchinnikova G."/>
            <person name="Held B."/>
            <person name="Detter J.C."/>
            <person name="Han C."/>
            <person name="Tapia R."/>
            <person name="Land M."/>
            <person name="Hauser L."/>
            <person name="Kyrpides N."/>
            <person name="Ivanova N."/>
            <person name="Pagani I."/>
            <person name="Orellana R."/>
            <person name="Lovley D."/>
            <person name="Woyke T."/>
        </authorList>
    </citation>
    <scope>NUCLEOTIDE SEQUENCE [LARGE SCALE GENOMIC DNA]</scope>
    <source>
        <strain evidence="2 3">2ac9</strain>
    </source>
</reference>
<dbReference type="Gene3D" id="3.90.550.10">
    <property type="entry name" value="Spore Coat Polysaccharide Biosynthesis Protein SpsA, Chain A"/>
    <property type="match status" value="1"/>
</dbReference>
<evidence type="ECO:0000313" key="2">
    <source>
        <dbReference type="EMBL" id="EIM64877.1"/>
    </source>
</evidence>
<dbReference type="InterPro" id="IPR001173">
    <property type="entry name" value="Glyco_trans_2-like"/>
</dbReference>
<organism evidence="2 3">
    <name type="scientific">Desulfobacter postgatei 2ac9</name>
    <dbReference type="NCBI Taxonomy" id="879212"/>
    <lineage>
        <taxon>Bacteria</taxon>
        <taxon>Pseudomonadati</taxon>
        <taxon>Thermodesulfobacteriota</taxon>
        <taxon>Desulfobacteria</taxon>
        <taxon>Desulfobacterales</taxon>
        <taxon>Desulfobacteraceae</taxon>
        <taxon>Desulfobacter</taxon>
    </lineage>
</organism>
<dbReference type="PANTHER" id="PTHR22916">
    <property type="entry name" value="GLYCOSYLTRANSFERASE"/>
    <property type="match status" value="1"/>
</dbReference>
<dbReference type="Pfam" id="PF00535">
    <property type="entry name" value="Glycos_transf_2"/>
    <property type="match status" value="1"/>
</dbReference>
<sequence length="319" mass="37996">MIMKISIVTPSYNRPDYLYETAFSILTQQGDFDLEYIIQDGGSKNEVINLIKRIERDLSIGRIPQRCRSVEFRWYSEKDNGMYDAITRGFANSTGEIMAWLNSDDMYHPFALKTITRVFGEFRDVGWITGIPNSFNCDGARAGFDYLPFCYSQFFIELGYYRLDLAEYGFNWIQQESTFWRRELWEKSKKLNLTYRYAADFFLWRDFARYSKLTKVFSFLGGYRFHGNQITGNPELYNAELGDFKTPPEGLKRLNLLLSKFEFQKERVLWSFDSEVILQDEFGLQRHELIGDYIFWNFSKKCWEKRNSTIFDRNYFTPC</sequence>
<proteinExistence type="predicted"/>
<accession>I5B5W4</accession>
<feature type="domain" description="Glycosyltransferase 2-like" evidence="1">
    <location>
        <begin position="6"/>
        <end position="131"/>
    </location>
</feature>
<keyword evidence="2" id="KW-0808">Transferase</keyword>
<dbReference type="PANTHER" id="PTHR22916:SF65">
    <property type="entry name" value="SLR1065 PROTEIN"/>
    <property type="match status" value="1"/>
</dbReference>
<dbReference type="GO" id="GO:0016758">
    <property type="term" value="F:hexosyltransferase activity"/>
    <property type="evidence" value="ECO:0007669"/>
    <property type="project" value="UniProtKB-ARBA"/>
</dbReference>
<dbReference type="EMBL" id="CM001488">
    <property type="protein sequence ID" value="EIM64877.1"/>
    <property type="molecule type" value="Genomic_DNA"/>
</dbReference>